<dbReference type="InterPro" id="IPR011335">
    <property type="entry name" value="Restrct_endonuc-II-like"/>
</dbReference>
<evidence type="ECO:0000313" key="3">
    <source>
        <dbReference type="Proteomes" id="UP001221411"/>
    </source>
</evidence>
<dbReference type="RefSeq" id="WP_271920671.1">
    <property type="nucleotide sequence ID" value="NZ_JAQNDO010000001.1"/>
</dbReference>
<accession>A0ABT5ER43</accession>
<protein>
    <submittedName>
        <fullName evidence="2">Uma2 family endonuclease</fullName>
    </submittedName>
</protein>
<feature type="domain" description="Putative restriction endonuclease" evidence="1">
    <location>
        <begin position="25"/>
        <end position="196"/>
    </location>
</feature>
<dbReference type="GO" id="GO:0004519">
    <property type="term" value="F:endonuclease activity"/>
    <property type="evidence" value="ECO:0007669"/>
    <property type="project" value="UniProtKB-KW"/>
</dbReference>
<dbReference type="SUPFAM" id="SSF52980">
    <property type="entry name" value="Restriction endonuclease-like"/>
    <property type="match status" value="1"/>
</dbReference>
<dbReference type="Proteomes" id="UP001221411">
    <property type="component" value="Unassembled WGS sequence"/>
</dbReference>
<dbReference type="InterPro" id="IPR012296">
    <property type="entry name" value="Nuclease_put_TT1808"/>
</dbReference>
<comment type="caution">
    <text evidence="2">The sequence shown here is derived from an EMBL/GenBank/DDBJ whole genome shotgun (WGS) entry which is preliminary data.</text>
</comment>
<organism evidence="2 3">
    <name type="scientific">Polyangium mundeleinium</name>
    <dbReference type="NCBI Taxonomy" id="2995306"/>
    <lineage>
        <taxon>Bacteria</taxon>
        <taxon>Pseudomonadati</taxon>
        <taxon>Myxococcota</taxon>
        <taxon>Polyangia</taxon>
        <taxon>Polyangiales</taxon>
        <taxon>Polyangiaceae</taxon>
        <taxon>Polyangium</taxon>
    </lineage>
</organism>
<dbReference type="CDD" id="cd06260">
    <property type="entry name" value="DUF820-like"/>
    <property type="match status" value="1"/>
</dbReference>
<gene>
    <name evidence="2" type="ORF">POL67_23425</name>
</gene>
<dbReference type="Gene3D" id="3.90.1570.10">
    <property type="entry name" value="tt1808, chain A"/>
    <property type="match status" value="1"/>
</dbReference>
<evidence type="ECO:0000313" key="2">
    <source>
        <dbReference type="EMBL" id="MDC0744301.1"/>
    </source>
</evidence>
<keyword evidence="2" id="KW-0540">Nuclease</keyword>
<dbReference type="InterPro" id="IPR008538">
    <property type="entry name" value="Uma2"/>
</dbReference>
<dbReference type="EMBL" id="JAQNDO010000001">
    <property type="protein sequence ID" value="MDC0744301.1"/>
    <property type="molecule type" value="Genomic_DNA"/>
</dbReference>
<proteinExistence type="predicted"/>
<dbReference type="PANTHER" id="PTHR34107">
    <property type="entry name" value="SLL0198 PROTEIN-RELATED"/>
    <property type="match status" value="1"/>
</dbReference>
<evidence type="ECO:0000259" key="1">
    <source>
        <dbReference type="Pfam" id="PF05685"/>
    </source>
</evidence>
<reference evidence="2 3" key="1">
    <citation type="submission" date="2022-11" db="EMBL/GenBank/DDBJ databases">
        <title>Minimal conservation of predation-associated metabolite biosynthetic gene clusters underscores biosynthetic potential of Myxococcota including descriptions for ten novel species: Archangium lansinium sp. nov., Myxococcus landrumus sp. nov., Nannocystis bai.</title>
        <authorList>
            <person name="Ahearne A."/>
            <person name="Stevens C."/>
            <person name="Dowd S."/>
        </authorList>
    </citation>
    <scope>NUCLEOTIDE SEQUENCE [LARGE SCALE GENOMIC DNA]</scope>
    <source>
        <strain evidence="2 3">RJM3</strain>
    </source>
</reference>
<keyword evidence="3" id="KW-1185">Reference proteome</keyword>
<dbReference type="Pfam" id="PF05685">
    <property type="entry name" value="Uma2"/>
    <property type="match status" value="1"/>
</dbReference>
<sequence length="207" mass="23532">MRTAVHPGKMTRMGDPARSLKPVTLEDLLALAGDERGYEVIGGELVQRAMTSGAHARSVNRLGGRIGDPFDRPPGRRGPGGWWILTDPTVEFSSSEIYRPDIAGWRRDRVSHAPTEFPVRIRPDWVCEVLSPTNRKNDTIYKRRTYHRHEVPHYWILDPMEETLTVLRWTSVGYAIVTDATRGQRLRAEPFEAVEIDLDELFGDVAE</sequence>
<name>A0ABT5ER43_9BACT</name>
<keyword evidence="2" id="KW-0255">Endonuclease</keyword>
<dbReference type="PANTHER" id="PTHR34107:SF4">
    <property type="entry name" value="SLL1222 PROTEIN"/>
    <property type="match status" value="1"/>
</dbReference>
<keyword evidence="2" id="KW-0378">Hydrolase</keyword>